<evidence type="ECO:0000313" key="11">
    <source>
        <dbReference type="EMBL" id="CAG8456772.1"/>
    </source>
</evidence>
<dbReference type="AlphaFoldDB" id="A0A9N8VPB2"/>
<evidence type="ECO:0000256" key="10">
    <source>
        <dbReference type="SAM" id="Phobius"/>
    </source>
</evidence>
<evidence type="ECO:0000256" key="9">
    <source>
        <dbReference type="RuleBase" id="RU000488"/>
    </source>
</evidence>
<evidence type="ECO:0000256" key="2">
    <source>
        <dbReference type="ARBA" id="ARBA00022448"/>
    </source>
</evidence>
<comment type="similarity">
    <text evidence="9">Belongs to the mitochondrial carrier (TC 2.A.29) family.</text>
</comment>
<dbReference type="GO" id="GO:0055085">
    <property type="term" value="P:transmembrane transport"/>
    <property type="evidence" value="ECO:0007669"/>
    <property type="project" value="InterPro"/>
</dbReference>
<dbReference type="SUPFAM" id="SSF103506">
    <property type="entry name" value="Mitochondrial carrier"/>
    <property type="match status" value="1"/>
</dbReference>
<keyword evidence="12" id="KW-1185">Reference proteome</keyword>
<dbReference type="PANTHER" id="PTHR24089">
    <property type="entry name" value="SOLUTE CARRIER FAMILY 25"/>
    <property type="match status" value="1"/>
</dbReference>
<keyword evidence="2 9" id="KW-0813">Transport</keyword>
<comment type="caution">
    <text evidence="11">The sequence shown here is derived from an EMBL/GenBank/DDBJ whole genome shotgun (WGS) entry which is preliminary data.</text>
</comment>
<reference evidence="11" key="1">
    <citation type="submission" date="2021-06" db="EMBL/GenBank/DDBJ databases">
        <authorList>
            <person name="Kallberg Y."/>
            <person name="Tangrot J."/>
            <person name="Rosling A."/>
        </authorList>
    </citation>
    <scope>NUCLEOTIDE SEQUENCE</scope>
    <source>
        <strain evidence="11">IA702</strain>
    </source>
</reference>
<feature type="repeat" description="Solcar" evidence="8">
    <location>
        <begin position="149"/>
        <end position="245"/>
    </location>
</feature>
<keyword evidence="4" id="KW-0677">Repeat</keyword>
<feature type="transmembrane region" description="Helical" evidence="10">
    <location>
        <begin position="334"/>
        <end position="357"/>
    </location>
</feature>
<keyword evidence="6" id="KW-0496">Mitochondrion</keyword>
<dbReference type="OrthoDB" id="270584at2759"/>
<feature type="repeat" description="Solcar" evidence="8">
    <location>
        <begin position="275"/>
        <end position="363"/>
    </location>
</feature>
<dbReference type="Gene3D" id="1.50.40.10">
    <property type="entry name" value="Mitochondrial carrier domain"/>
    <property type="match status" value="1"/>
</dbReference>
<dbReference type="InterPro" id="IPR018108">
    <property type="entry name" value="MCP_transmembrane"/>
</dbReference>
<evidence type="ECO:0000256" key="8">
    <source>
        <dbReference type="PROSITE-ProRule" id="PRU00282"/>
    </source>
</evidence>
<keyword evidence="3 8" id="KW-0812">Transmembrane</keyword>
<evidence type="ECO:0000256" key="3">
    <source>
        <dbReference type="ARBA" id="ARBA00022692"/>
    </source>
</evidence>
<dbReference type="Proteomes" id="UP000789572">
    <property type="component" value="Unassembled WGS sequence"/>
</dbReference>
<name>A0A9N8VPB2_9GLOM</name>
<dbReference type="InterPro" id="IPR002067">
    <property type="entry name" value="MCP"/>
</dbReference>
<keyword evidence="5 10" id="KW-1133">Transmembrane helix</keyword>
<protein>
    <submittedName>
        <fullName evidence="11">1623_t:CDS:1</fullName>
    </submittedName>
</protein>
<sequence length="367" mass="40985">MSTTRAVATAGKTNAAAATTVTTTATSVTTLHNTEQETTHKRYHDKHSANYVIRTGAAGGIAGCMAKTVIAPLDRVKILFQASNPQFQKYAGSWSGIFQAARQLYILDGYRGLFQGHSATLIRIFPYAAVKFVAYEQFKHVLMPTRTSENHVRQFIAGSLAGITSVLVTYPLELVRVRLAFEIRKDTRIGIRSICSQIYSEPAASRRVLFHFPLRNFYRGLMPTIAGMVPYAGVSFLTHHALSEFCRNRLSELTTDPSLVRGKLDGRGQKRRAPLKTWAELVVGGLSGAIAQTVSYPFEVIRRRMQVYGALDPARFVGIWETTRTIWIQNRFRGFFVGLTIGYLKVTPMVAVSFTVYNRMKLLFNVD</sequence>
<dbReference type="EMBL" id="CAJVPJ010000017">
    <property type="protein sequence ID" value="CAG8456772.1"/>
    <property type="molecule type" value="Genomic_DNA"/>
</dbReference>
<evidence type="ECO:0000256" key="4">
    <source>
        <dbReference type="ARBA" id="ARBA00022737"/>
    </source>
</evidence>
<organism evidence="11 12">
    <name type="scientific">Paraglomus occultum</name>
    <dbReference type="NCBI Taxonomy" id="144539"/>
    <lineage>
        <taxon>Eukaryota</taxon>
        <taxon>Fungi</taxon>
        <taxon>Fungi incertae sedis</taxon>
        <taxon>Mucoromycota</taxon>
        <taxon>Glomeromycotina</taxon>
        <taxon>Glomeromycetes</taxon>
        <taxon>Paraglomerales</taxon>
        <taxon>Paraglomeraceae</taxon>
        <taxon>Paraglomus</taxon>
    </lineage>
</organism>
<feature type="repeat" description="Solcar" evidence="8">
    <location>
        <begin position="50"/>
        <end position="141"/>
    </location>
</feature>
<evidence type="ECO:0000256" key="5">
    <source>
        <dbReference type="ARBA" id="ARBA00022989"/>
    </source>
</evidence>
<feature type="transmembrane region" description="Helical" evidence="10">
    <location>
        <begin position="155"/>
        <end position="175"/>
    </location>
</feature>
<proteinExistence type="inferred from homology"/>
<evidence type="ECO:0000256" key="6">
    <source>
        <dbReference type="ARBA" id="ARBA00023128"/>
    </source>
</evidence>
<dbReference type="GO" id="GO:0031966">
    <property type="term" value="C:mitochondrial membrane"/>
    <property type="evidence" value="ECO:0007669"/>
    <property type="project" value="UniProtKB-SubCell"/>
</dbReference>
<keyword evidence="7 8" id="KW-0472">Membrane</keyword>
<comment type="subcellular location">
    <subcellularLocation>
        <location evidence="1">Mitochondrion membrane</location>
        <topology evidence="1">Multi-pass membrane protein</topology>
    </subcellularLocation>
</comment>
<dbReference type="Pfam" id="PF00153">
    <property type="entry name" value="Mito_carr"/>
    <property type="match status" value="3"/>
</dbReference>
<evidence type="ECO:0000256" key="7">
    <source>
        <dbReference type="ARBA" id="ARBA00023136"/>
    </source>
</evidence>
<evidence type="ECO:0000313" key="12">
    <source>
        <dbReference type="Proteomes" id="UP000789572"/>
    </source>
</evidence>
<dbReference type="InterPro" id="IPR023395">
    <property type="entry name" value="MCP_dom_sf"/>
</dbReference>
<gene>
    <name evidence="11" type="ORF">POCULU_LOCUS343</name>
</gene>
<evidence type="ECO:0000256" key="1">
    <source>
        <dbReference type="ARBA" id="ARBA00004225"/>
    </source>
</evidence>
<dbReference type="PROSITE" id="PS50920">
    <property type="entry name" value="SOLCAR"/>
    <property type="match status" value="3"/>
</dbReference>
<dbReference type="PRINTS" id="PR00926">
    <property type="entry name" value="MITOCARRIER"/>
</dbReference>
<accession>A0A9N8VPB2</accession>